<evidence type="ECO:0000256" key="1">
    <source>
        <dbReference type="SAM" id="Phobius"/>
    </source>
</evidence>
<evidence type="ECO:0000313" key="3">
    <source>
        <dbReference type="EMBL" id="MFC5993598.1"/>
    </source>
</evidence>
<evidence type="ECO:0000259" key="2">
    <source>
        <dbReference type="Pfam" id="PF20568"/>
    </source>
</evidence>
<keyword evidence="4" id="KW-1185">Reference proteome</keyword>
<dbReference type="InterPro" id="IPR046704">
    <property type="entry name" value="DUF6777"/>
</dbReference>
<dbReference type="Proteomes" id="UP001596302">
    <property type="component" value="Unassembled WGS sequence"/>
</dbReference>
<name>A0ABW1IYP0_9PSEU</name>
<evidence type="ECO:0000313" key="4">
    <source>
        <dbReference type="Proteomes" id="UP001596302"/>
    </source>
</evidence>
<feature type="transmembrane region" description="Helical" evidence="1">
    <location>
        <begin position="21"/>
        <end position="42"/>
    </location>
</feature>
<dbReference type="RefSeq" id="WP_379583356.1">
    <property type="nucleotide sequence ID" value="NZ_JBHSQW010000010.1"/>
</dbReference>
<comment type="caution">
    <text evidence="3">The sequence shown here is derived from an EMBL/GenBank/DDBJ whole genome shotgun (WGS) entry which is preliminary data.</text>
</comment>
<reference evidence="4" key="1">
    <citation type="journal article" date="2019" name="Int. J. Syst. Evol. Microbiol.">
        <title>The Global Catalogue of Microorganisms (GCM) 10K type strain sequencing project: providing services to taxonomists for standard genome sequencing and annotation.</title>
        <authorList>
            <consortium name="The Broad Institute Genomics Platform"/>
            <consortium name="The Broad Institute Genome Sequencing Center for Infectious Disease"/>
            <person name="Wu L."/>
            <person name="Ma J."/>
        </authorList>
    </citation>
    <scope>NUCLEOTIDE SEQUENCE [LARGE SCALE GENOMIC DNA]</scope>
    <source>
        <strain evidence="4">CCM 8391</strain>
    </source>
</reference>
<dbReference type="Pfam" id="PF20568">
    <property type="entry name" value="DUF6777"/>
    <property type="match status" value="1"/>
</dbReference>
<dbReference type="EMBL" id="JBHSQW010000010">
    <property type="protein sequence ID" value="MFC5993598.1"/>
    <property type="molecule type" value="Genomic_DNA"/>
</dbReference>
<feature type="domain" description="DUF6777" evidence="2">
    <location>
        <begin position="86"/>
        <end position="225"/>
    </location>
</feature>
<keyword evidence="1" id="KW-0812">Transmembrane</keyword>
<keyword evidence="1" id="KW-0472">Membrane</keyword>
<sequence>MSDRRQPSRPVISTGFPVRSQITLLVAAIALGLAGGAFWAGMSPSVPAVEVHLEATSSPGPSPFMSAGGKDRADVAPMAGLAGELPANTPGLFGVPGDGGCNAQRLAEDLQADQGRARAWANALGVRPDTIATVTAGLTPVVLRADAGVVEHGFAGGAGTTYSAVLQAGTAVLVDDRGEPKVKCVSGNPLTAAPPFGQANYVGAPWRYFQPSSIAYVRPAQDRITVP</sequence>
<organism evidence="3 4">
    <name type="scientific">Pseudonocardia hispaniensis</name>
    <dbReference type="NCBI Taxonomy" id="904933"/>
    <lineage>
        <taxon>Bacteria</taxon>
        <taxon>Bacillati</taxon>
        <taxon>Actinomycetota</taxon>
        <taxon>Actinomycetes</taxon>
        <taxon>Pseudonocardiales</taxon>
        <taxon>Pseudonocardiaceae</taxon>
        <taxon>Pseudonocardia</taxon>
    </lineage>
</organism>
<accession>A0ABW1IYP0</accession>
<keyword evidence="1" id="KW-1133">Transmembrane helix</keyword>
<proteinExistence type="predicted"/>
<protein>
    <submittedName>
        <fullName evidence="3">DUF6777 domain-containing protein</fullName>
    </submittedName>
</protein>
<gene>
    <name evidence="3" type="ORF">ACFQE5_05130</name>
</gene>